<reference evidence="2 3" key="1">
    <citation type="submission" date="2019-03" db="EMBL/GenBank/DDBJ databases">
        <title>Single cell metagenomics reveals metabolic interactions within the superorganism composed of flagellate Streblomastix strix and complex community of Bacteroidetes bacteria on its surface.</title>
        <authorList>
            <person name="Treitli S.C."/>
            <person name="Kolisko M."/>
            <person name="Husnik F."/>
            <person name="Keeling P."/>
            <person name="Hampl V."/>
        </authorList>
    </citation>
    <scope>NUCLEOTIDE SEQUENCE [LARGE SCALE GENOMIC DNA]</scope>
    <source>
        <strain evidence="2">ST1C</strain>
    </source>
</reference>
<feature type="region of interest" description="Disordered" evidence="1">
    <location>
        <begin position="1"/>
        <end position="58"/>
    </location>
</feature>
<evidence type="ECO:0000313" key="3">
    <source>
        <dbReference type="Proteomes" id="UP000324800"/>
    </source>
</evidence>
<dbReference type="Proteomes" id="UP000324800">
    <property type="component" value="Unassembled WGS sequence"/>
</dbReference>
<organism evidence="2 3">
    <name type="scientific">Streblomastix strix</name>
    <dbReference type="NCBI Taxonomy" id="222440"/>
    <lineage>
        <taxon>Eukaryota</taxon>
        <taxon>Metamonada</taxon>
        <taxon>Preaxostyla</taxon>
        <taxon>Oxymonadida</taxon>
        <taxon>Streblomastigidae</taxon>
        <taxon>Streblomastix</taxon>
    </lineage>
</organism>
<evidence type="ECO:0000256" key="1">
    <source>
        <dbReference type="SAM" id="MobiDB-lite"/>
    </source>
</evidence>
<protein>
    <submittedName>
        <fullName evidence="2">Uncharacterized protein</fullName>
    </submittedName>
</protein>
<gene>
    <name evidence="2" type="ORF">EZS28_015497</name>
</gene>
<name>A0A5J4W2E3_9EUKA</name>
<evidence type="ECO:0000313" key="2">
    <source>
        <dbReference type="EMBL" id="KAA6388978.1"/>
    </source>
</evidence>
<accession>A0A5J4W2E3</accession>
<dbReference type="AlphaFoldDB" id="A0A5J4W2E3"/>
<proteinExistence type="predicted"/>
<comment type="caution">
    <text evidence="2">The sequence shown here is derived from an EMBL/GenBank/DDBJ whole genome shotgun (WGS) entry which is preliminary data.</text>
</comment>
<sequence length="131" mass="15088">MEREYDSTQRNPSRALLVVGSDSEELRDDIKSENSRGNDGIGSIPEGMGSDSGTTNRRYFSPTWRIEQGTEAMDMQQEGDGSHILRTIPLRISPQRAAYQSDPHQIRQLYRSTRFRRKRFGLLQLIIREIC</sequence>
<dbReference type="EMBL" id="SNRW01003762">
    <property type="protein sequence ID" value="KAA6388978.1"/>
    <property type="molecule type" value="Genomic_DNA"/>
</dbReference>